<evidence type="ECO:0000256" key="1">
    <source>
        <dbReference type="ARBA" id="ARBA00023054"/>
    </source>
</evidence>
<feature type="coiled-coil region" evidence="3">
    <location>
        <begin position="116"/>
        <end position="154"/>
    </location>
</feature>
<comment type="similarity">
    <text evidence="2">Belongs to the FAM81 family.</text>
</comment>
<dbReference type="InterPro" id="IPR029619">
    <property type="entry name" value="FAM81"/>
</dbReference>
<accession>A0A8M3ASS7</accession>
<evidence type="ECO:0000313" key="6">
    <source>
        <dbReference type="ZFIN" id="ZDB-GENE-130530-586"/>
    </source>
</evidence>
<keyword evidence="1 3" id="KW-0175">Coiled coil</keyword>
<reference evidence="5" key="1">
    <citation type="submission" date="2025-08" db="UniProtKB">
        <authorList>
            <consortium name="RefSeq"/>
        </authorList>
    </citation>
    <scope>IDENTIFICATION</scope>
    <source>
        <strain evidence="5">Tuebingen</strain>
        <tissue evidence="5">Fibroblasts and whole tissue</tissue>
    </source>
</reference>
<evidence type="ECO:0000256" key="2">
    <source>
        <dbReference type="ARBA" id="ARBA00046344"/>
    </source>
</evidence>
<name>A0A8M3ASS7_DANRE</name>
<dbReference type="OrthoDB" id="10014002at2759"/>
<evidence type="ECO:0000313" key="5">
    <source>
        <dbReference type="RefSeq" id="XP_009300072.2"/>
    </source>
</evidence>
<dbReference type="AGR" id="ZFIN:ZDB-GENE-130530-586"/>
<gene>
    <name evidence="5 6" type="primary">fam81b</name>
</gene>
<dbReference type="CTD" id="153643"/>
<sequence>MHIGYMERRVTNQEHTLNSLLEKAMKIRDDVVTGLHAAQGSALMESSARKLLENHIQIITHIVKQLSKDIQVLEAQIMERDNLAAGTTFAVKSLDHKNMMGIGDLRGRVARCDASIAKLSSDVGAEQQDILKLKQEVNELHSKLELKMKDMELKLSRDVGKLETSLSEKLISQRNTIADLHKEIQLLDVKSSSGVKEVEEQTVRLRKWFEEQMKTALQSHTQNSQQLQTLLQDRLVEMEGKQKENMVILSGHLERFEAALEKVRSADRIKRSESKIYNKMNILENSFREDLEQMRREYQSGFQTVHDAIESLRHISDTKAKLDKEELQRDIREMQRNMEKL</sequence>
<dbReference type="PANTHER" id="PTHR22420:SF5">
    <property type="entry name" value="PROTEIN FAM81B"/>
    <property type="match status" value="1"/>
</dbReference>
<dbReference type="ZFIN" id="ZDB-GENE-130530-586">
    <property type="gene designation" value="fam81b"/>
</dbReference>
<proteinExistence type="inferred from homology"/>
<dbReference type="KEGG" id="dre:101886959"/>
<evidence type="ECO:0000313" key="4">
    <source>
        <dbReference type="Proteomes" id="UP000000437"/>
    </source>
</evidence>
<dbReference type="GeneID" id="101886959"/>
<dbReference type="PANTHER" id="PTHR22420">
    <property type="entry name" value="PROTEIN FAM81A"/>
    <property type="match status" value="1"/>
</dbReference>
<keyword evidence="4" id="KW-1185">Reference proteome</keyword>
<dbReference type="RefSeq" id="XP_009300072.2">
    <property type="nucleotide sequence ID" value="XM_009301797.5"/>
</dbReference>
<evidence type="ECO:0000256" key="3">
    <source>
        <dbReference type="SAM" id="Coils"/>
    </source>
</evidence>
<protein>
    <submittedName>
        <fullName evidence="5">Protein FAM81B isoform X1</fullName>
    </submittedName>
</protein>
<organism evidence="4 5">
    <name type="scientific">Danio rerio</name>
    <name type="common">Zebrafish</name>
    <name type="synonym">Brachydanio rerio</name>
    <dbReference type="NCBI Taxonomy" id="7955"/>
    <lineage>
        <taxon>Eukaryota</taxon>
        <taxon>Metazoa</taxon>
        <taxon>Chordata</taxon>
        <taxon>Craniata</taxon>
        <taxon>Vertebrata</taxon>
        <taxon>Euteleostomi</taxon>
        <taxon>Actinopterygii</taxon>
        <taxon>Neopterygii</taxon>
        <taxon>Teleostei</taxon>
        <taxon>Ostariophysi</taxon>
        <taxon>Cypriniformes</taxon>
        <taxon>Danionidae</taxon>
        <taxon>Danioninae</taxon>
        <taxon>Danio</taxon>
    </lineage>
</organism>
<dbReference type="Proteomes" id="UP000000437">
    <property type="component" value="Chromosome 5"/>
</dbReference>
<dbReference type="AlphaFoldDB" id="A0A8M3ASS7"/>